<dbReference type="SMART" id="SM00343">
    <property type="entry name" value="ZnF_C2HC"/>
    <property type="match status" value="2"/>
</dbReference>
<dbReference type="GO" id="GO:0008270">
    <property type="term" value="F:zinc ion binding"/>
    <property type="evidence" value="ECO:0007669"/>
    <property type="project" value="UniProtKB-KW"/>
</dbReference>
<protein>
    <recommendedName>
        <fullName evidence="3">CCHC-type domain-containing protein</fullName>
    </recommendedName>
</protein>
<feature type="region of interest" description="Disordered" evidence="2">
    <location>
        <begin position="169"/>
        <end position="227"/>
    </location>
</feature>
<feature type="compositionally biased region" description="Basic and acidic residues" evidence="2">
    <location>
        <begin position="1"/>
        <end position="11"/>
    </location>
</feature>
<keyword evidence="5" id="KW-1185">Reference proteome</keyword>
<keyword evidence="1" id="KW-0479">Metal-binding</keyword>
<organism evidence="4 5">
    <name type="scientific">Mycetomoellerius zeteki</name>
    <dbReference type="NCBI Taxonomy" id="64791"/>
    <lineage>
        <taxon>Eukaryota</taxon>
        <taxon>Metazoa</taxon>
        <taxon>Ecdysozoa</taxon>
        <taxon>Arthropoda</taxon>
        <taxon>Hexapoda</taxon>
        <taxon>Insecta</taxon>
        <taxon>Pterygota</taxon>
        <taxon>Neoptera</taxon>
        <taxon>Endopterygota</taxon>
        <taxon>Hymenoptera</taxon>
        <taxon>Apocrita</taxon>
        <taxon>Aculeata</taxon>
        <taxon>Formicoidea</taxon>
        <taxon>Formicidae</taxon>
        <taxon>Myrmicinae</taxon>
        <taxon>Mycetomoellerius</taxon>
    </lineage>
</organism>
<evidence type="ECO:0000313" key="5">
    <source>
        <dbReference type="Proteomes" id="UP000075809"/>
    </source>
</evidence>
<feature type="compositionally biased region" description="Basic residues" evidence="2">
    <location>
        <begin position="646"/>
        <end position="661"/>
    </location>
</feature>
<feature type="compositionally biased region" description="Basic and acidic residues" evidence="2">
    <location>
        <begin position="746"/>
        <end position="755"/>
    </location>
</feature>
<reference evidence="4 5" key="1">
    <citation type="submission" date="2015-09" db="EMBL/GenBank/DDBJ databases">
        <title>Trachymyrmex zeteki WGS genome.</title>
        <authorList>
            <person name="Nygaard S."/>
            <person name="Hu H."/>
            <person name="Boomsma J."/>
            <person name="Zhang G."/>
        </authorList>
    </citation>
    <scope>NUCLEOTIDE SEQUENCE [LARGE SCALE GENOMIC DNA]</scope>
    <source>
        <strain evidence="4">Tzet28-1</strain>
        <tissue evidence="4">Whole body</tissue>
    </source>
</reference>
<proteinExistence type="predicted"/>
<dbReference type="Proteomes" id="UP000075809">
    <property type="component" value="Unassembled WGS sequence"/>
</dbReference>
<evidence type="ECO:0000256" key="2">
    <source>
        <dbReference type="SAM" id="MobiDB-lite"/>
    </source>
</evidence>
<dbReference type="PANTHER" id="PTHR37162:SF1">
    <property type="entry name" value="BED-TYPE DOMAIN-CONTAINING PROTEIN"/>
    <property type="match status" value="1"/>
</dbReference>
<dbReference type="InterPro" id="IPR001878">
    <property type="entry name" value="Znf_CCHC"/>
</dbReference>
<feature type="region of interest" description="Disordered" evidence="2">
    <location>
        <begin position="619"/>
        <end position="788"/>
    </location>
</feature>
<accession>A0A151WWT2</accession>
<dbReference type="PROSITE" id="PS50158">
    <property type="entry name" value="ZF_CCHC"/>
    <property type="match status" value="1"/>
</dbReference>
<dbReference type="AlphaFoldDB" id="A0A151WWT2"/>
<dbReference type="EMBL" id="KQ982690">
    <property type="protein sequence ID" value="KYQ52276.1"/>
    <property type="molecule type" value="Genomic_DNA"/>
</dbReference>
<keyword evidence="1" id="KW-0862">Zinc</keyword>
<feature type="compositionally biased region" description="Basic and acidic residues" evidence="2">
    <location>
        <begin position="30"/>
        <end position="45"/>
    </location>
</feature>
<evidence type="ECO:0000256" key="1">
    <source>
        <dbReference type="PROSITE-ProRule" id="PRU00047"/>
    </source>
</evidence>
<keyword evidence="1" id="KW-0863">Zinc-finger</keyword>
<feature type="compositionally biased region" description="Basic and acidic residues" evidence="2">
    <location>
        <begin position="200"/>
        <end position="213"/>
    </location>
</feature>
<dbReference type="STRING" id="64791.A0A151WWT2"/>
<feature type="compositionally biased region" description="Basic and acidic residues" evidence="2">
    <location>
        <begin position="765"/>
        <end position="788"/>
    </location>
</feature>
<evidence type="ECO:0000259" key="3">
    <source>
        <dbReference type="PROSITE" id="PS50158"/>
    </source>
</evidence>
<dbReference type="Gene3D" id="4.10.60.10">
    <property type="entry name" value="Zinc finger, CCHC-type"/>
    <property type="match status" value="1"/>
</dbReference>
<dbReference type="InterPro" id="IPR036875">
    <property type="entry name" value="Znf_CCHC_sf"/>
</dbReference>
<name>A0A151WWT2_9HYME</name>
<feature type="region of interest" description="Disordered" evidence="2">
    <location>
        <begin position="1"/>
        <end position="45"/>
    </location>
</feature>
<feature type="compositionally biased region" description="Basic and acidic residues" evidence="2">
    <location>
        <begin position="169"/>
        <end position="182"/>
    </location>
</feature>
<dbReference type="GO" id="GO:0003676">
    <property type="term" value="F:nucleic acid binding"/>
    <property type="evidence" value="ECO:0007669"/>
    <property type="project" value="InterPro"/>
</dbReference>
<dbReference type="PANTHER" id="PTHR37162">
    <property type="entry name" value="HAT FAMILY DIMERISATION DOMAINCONTAINING PROTEIN-RELATED"/>
    <property type="match status" value="1"/>
</dbReference>
<dbReference type="SUPFAM" id="SSF57756">
    <property type="entry name" value="Retrovirus zinc finger-like domains"/>
    <property type="match status" value="1"/>
</dbReference>
<feature type="region of interest" description="Disordered" evidence="2">
    <location>
        <begin position="247"/>
        <end position="392"/>
    </location>
</feature>
<feature type="compositionally biased region" description="Gly residues" evidence="2">
    <location>
        <begin position="363"/>
        <end position="380"/>
    </location>
</feature>
<evidence type="ECO:0000313" key="4">
    <source>
        <dbReference type="EMBL" id="KYQ52276.1"/>
    </source>
</evidence>
<gene>
    <name evidence="4" type="ORF">ALC60_08611</name>
</gene>
<sequence>MRSSSDEDTTKRRTRGRPAKNPDNVGKFTAENRARAANEKRARQLRRDYKIISDPEIAPSSASAKRANKKAEELVEEYDLQPLEAIAAVATRELSTLAKSVERSKNIRGDIVRDLWGVFAKLSAALTATFNRASEAVTTDEEDGSLGERAWAEERRRLRSEIASLRTENARLTREVGREKRPSPHPLATPGPSRSSKRPSAGERNPRSRDKGRGRATGGVGGGEEEERMMRVLSRFLPRLLLEMGVVPNRAQPPRRERSRGGKRPLATTQQPGARAAPNKGAGAKEDNDTRPPSTPKKAQPPRTSSATAGKPTRGAGEPQEATWAQVVSRKAKRAAAKERESKAAPLPQSTARGKGKAATTSSGGGAKRGSGVSKGGPVGGPKASDKKPPKLRAATSAAVTITCADQSAYAEVVNKARSSICLKDLGIEDLRPRRALTGALIFEVRGPESKAKADCLAEKLSAALAERDDVRVSRPAKSAELRASGLDDSVTSKEVAETLAKIGECPPHSIKVGDIKRAPNGLGFAWVRCPVEAAKRMMATPRVTVGWSTCRLTLLPARGLQSFRCLEAGHVQQRCTSTVDRSGCCFRCGGIGHAANQCREKADCPACRTLGRPSGHRIGGGGCTAAVKKKKGGARSPAVPPPPTKSRRRRQHRRRNKRRLSPNAAMPMAPPATKEETDDALPRRERPGSASFKARSRDVTPTGAPVDSARPLSRAGLCPSLESLAGEKRKRPAMVVVSPPGSEGDTAKRSRDRPALNPANKGKFTAEARAKQAERKRARDLESPDVEPKSASVKRAFAYNILGPHSLEQHISCLKMKFFHQSGIYFNILSHATNHGCIKVFPILIRYYSPNHGLQHCLLDFYEDPDETAAVIYLNLKTRLKQLGSGLKNVSSYSADNTNVNFGIHHFVYQLILKDNANVYSSRCVAHMLHNAVKVICSNMVKNQSIFKIYIKLI</sequence>
<feature type="domain" description="CCHC-type" evidence="3">
    <location>
        <begin position="586"/>
        <end position="601"/>
    </location>
</feature>